<dbReference type="Proteomes" id="UP000033662">
    <property type="component" value="Unassembled WGS sequence"/>
</dbReference>
<proteinExistence type="predicted"/>
<dbReference type="EMBL" id="JZXC01000002">
    <property type="protein sequence ID" value="KKA09494.1"/>
    <property type="molecule type" value="Genomic_DNA"/>
</dbReference>
<evidence type="ECO:0008006" key="3">
    <source>
        <dbReference type="Google" id="ProtNLM"/>
    </source>
</evidence>
<dbReference type="AlphaFoldDB" id="A0A0F4XU90"/>
<comment type="caution">
    <text evidence="1">The sequence shown here is derived from an EMBL/GenBank/DDBJ whole genome shotgun (WGS) entry which is preliminary data.</text>
</comment>
<name>A0A0F4XU90_9PSED</name>
<dbReference type="OrthoDB" id="1551201at2"/>
<accession>A0A0F4XU90</accession>
<dbReference type="RefSeq" id="WP_010457973.1">
    <property type="nucleotide sequence ID" value="NZ_JALJWD010000001.1"/>
</dbReference>
<evidence type="ECO:0000313" key="1">
    <source>
        <dbReference type="EMBL" id="KKA09494.1"/>
    </source>
</evidence>
<dbReference type="PATRIC" id="fig|132476.4.peg.2231"/>
<organism evidence="1 2">
    <name type="scientific">Pseudomonas kilonensis</name>
    <dbReference type="NCBI Taxonomy" id="132476"/>
    <lineage>
        <taxon>Bacteria</taxon>
        <taxon>Pseudomonadati</taxon>
        <taxon>Pseudomonadota</taxon>
        <taxon>Gammaproteobacteria</taxon>
        <taxon>Pseudomonadales</taxon>
        <taxon>Pseudomonadaceae</taxon>
        <taxon>Pseudomonas</taxon>
    </lineage>
</organism>
<reference evidence="1 2" key="1">
    <citation type="submission" date="2015-03" db="EMBL/GenBank/DDBJ databases">
        <title>Pseudomonas fluorescens 1855-344 Genome sequencing and assembly.</title>
        <authorList>
            <person name="Eng W.W.H."/>
            <person name="Gan H.M."/>
            <person name="Savka M.A."/>
        </authorList>
    </citation>
    <scope>NUCLEOTIDE SEQUENCE [LARGE SCALE GENOMIC DNA]</scope>
    <source>
        <strain evidence="1 2">1855-344</strain>
    </source>
</reference>
<gene>
    <name evidence="1" type="ORF">VP02_02965</name>
</gene>
<protein>
    <recommendedName>
        <fullName evidence="3">DUF4177 domain-containing protein</fullName>
    </recommendedName>
</protein>
<sequence>MYIYKMVQVPPNIEVRAKEHRGNEAAVYLQNVVNTHAEDGWEFYRIDTIGVSVKPGCFDALMGKKNVLNHYYVISLRKPR</sequence>
<evidence type="ECO:0000313" key="2">
    <source>
        <dbReference type="Proteomes" id="UP000033662"/>
    </source>
</evidence>